<accession>A0A848QFQ5</accession>
<dbReference type="CDD" id="cd00383">
    <property type="entry name" value="trans_reg_C"/>
    <property type="match status" value="1"/>
</dbReference>
<protein>
    <submittedName>
        <fullName evidence="8">Response regulator transcription factor</fullName>
    </submittedName>
</protein>
<comment type="caution">
    <text evidence="8">The sequence shown here is derived from an EMBL/GenBank/DDBJ whole genome shotgun (WGS) entry which is preliminary data.</text>
</comment>
<evidence type="ECO:0000256" key="3">
    <source>
        <dbReference type="ARBA" id="ARBA00023125"/>
    </source>
</evidence>
<dbReference type="GO" id="GO:0000976">
    <property type="term" value="F:transcription cis-regulatory region binding"/>
    <property type="evidence" value="ECO:0007669"/>
    <property type="project" value="TreeGrafter"/>
</dbReference>
<dbReference type="InterPro" id="IPR001789">
    <property type="entry name" value="Sig_transdc_resp-reg_receiver"/>
</dbReference>
<dbReference type="InterPro" id="IPR036388">
    <property type="entry name" value="WH-like_DNA-bd_sf"/>
</dbReference>
<keyword evidence="2" id="KW-0902">Two-component regulatory system</keyword>
<dbReference type="InterPro" id="IPR011006">
    <property type="entry name" value="CheY-like_superfamily"/>
</dbReference>
<evidence type="ECO:0000256" key="2">
    <source>
        <dbReference type="ARBA" id="ARBA00023012"/>
    </source>
</evidence>
<reference evidence="8 9" key="1">
    <citation type="submission" date="2020-04" db="EMBL/GenBank/DDBJ databases">
        <authorList>
            <person name="Liu A."/>
        </authorList>
    </citation>
    <scope>NUCLEOTIDE SEQUENCE [LARGE SCALE GENOMIC DNA]</scope>
    <source>
        <strain evidence="8 9">RZ02</strain>
    </source>
</reference>
<evidence type="ECO:0000259" key="7">
    <source>
        <dbReference type="PROSITE" id="PS51755"/>
    </source>
</evidence>
<keyword evidence="3 5" id="KW-0238">DNA-binding</keyword>
<dbReference type="Gene3D" id="3.40.50.2300">
    <property type="match status" value="1"/>
</dbReference>
<dbReference type="InterPro" id="IPR001867">
    <property type="entry name" value="OmpR/PhoB-type_DNA-bd"/>
</dbReference>
<evidence type="ECO:0000256" key="4">
    <source>
        <dbReference type="PROSITE-ProRule" id="PRU00169"/>
    </source>
</evidence>
<dbReference type="GO" id="GO:0005829">
    <property type="term" value="C:cytosol"/>
    <property type="evidence" value="ECO:0007669"/>
    <property type="project" value="TreeGrafter"/>
</dbReference>
<evidence type="ECO:0000256" key="1">
    <source>
        <dbReference type="ARBA" id="ARBA00022553"/>
    </source>
</evidence>
<dbReference type="PROSITE" id="PS50110">
    <property type="entry name" value="RESPONSE_REGULATORY"/>
    <property type="match status" value="1"/>
</dbReference>
<organism evidence="8 9">
    <name type="scientific">Pontixanthobacter rizhaonensis</name>
    <dbReference type="NCBI Taxonomy" id="2730337"/>
    <lineage>
        <taxon>Bacteria</taxon>
        <taxon>Pseudomonadati</taxon>
        <taxon>Pseudomonadota</taxon>
        <taxon>Alphaproteobacteria</taxon>
        <taxon>Sphingomonadales</taxon>
        <taxon>Erythrobacteraceae</taxon>
        <taxon>Pontixanthobacter</taxon>
    </lineage>
</organism>
<dbReference type="EMBL" id="JABCRE010000002">
    <property type="protein sequence ID" value="NMW31422.1"/>
    <property type="molecule type" value="Genomic_DNA"/>
</dbReference>
<dbReference type="GO" id="GO:0032993">
    <property type="term" value="C:protein-DNA complex"/>
    <property type="evidence" value="ECO:0007669"/>
    <property type="project" value="TreeGrafter"/>
</dbReference>
<gene>
    <name evidence="8" type="ORF">HKD42_05060</name>
</gene>
<proteinExistence type="predicted"/>
<dbReference type="PANTHER" id="PTHR48111:SF40">
    <property type="entry name" value="PHOSPHATE REGULON TRANSCRIPTIONAL REGULATORY PROTEIN PHOB"/>
    <property type="match status" value="1"/>
</dbReference>
<keyword evidence="9" id="KW-1185">Reference proteome</keyword>
<sequence>MRVAIADDDQEVISQVEAAIRGAGHECVTYRNGKDVLNAIKRETFDVVLLDWSMPGATGIEVLGWAAENIESPPPFIMLTSRSSKGDIIRGLETGACDYVIKPESSAVILARIEAAARRGKAQVTRERFKEYGIYKIDSLENTFLVNGEEIKLTSKEFQLGALFFENMNRPLSRGYLFSQVWGTSEDIATRTLDMHISRVRSKLSLKPENGFVIQTVFGFGYRMDTYLEVD</sequence>
<dbReference type="SMART" id="SM00862">
    <property type="entry name" value="Trans_reg_C"/>
    <property type="match status" value="1"/>
</dbReference>
<evidence type="ECO:0000256" key="5">
    <source>
        <dbReference type="PROSITE-ProRule" id="PRU01091"/>
    </source>
</evidence>
<feature type="modified residue" description="4-aspartylphosphate" evidence="4">
    <location>
        <position position="51"/>
    </location>
</feature>
<evidence type="ECO:0000259" key="6">
    <source>
        <dbReference type="PROSITE" id="PS50110"/>
    </source>
</evidence>
<name>A0A848QFQ5_9SPHN</name>
<dbReference type="Gene3D" id="1.10.10.10">
    <property type="entry name" value="Winged helix-like DNA-binding domain superfamily/Winged helix DNA-binding domain"/>
    <property type="match status" value="1"/>
</dbReference>
<feature type="DNA-binding region" description="OmpR/PhoB-type" evidence="5">
    <location>
        <begin position="127"/>
        <end position="226"/>
    </location>
</feature>
<dbReference type="CDD" id="cd17574">
    <property type="entry name" value="REC_OmpR"/>
    <property type="match status" value="1"/>
</dbReference>
<dbReference type="Proteomes" id="UP000561181">
    <property type="component" value="Unassembled WGS sequence"/>
</dbReference>
<dbReference type="PROSITE" id="PS51755">
    <property type="entry name" value="OMPR_PHOB"/>
    <property type="match status" value="1"/>
</dbReference>
<evidence type="ECO:0000313" key="8">
    <source>
        <dbReference type="EMBL" id="NMW31422.1"/>
    </source>
</evidence>
<feature type="domain" description="Response regulatory" evidence="6">
    <location>
        <begin position="2"/>
        <end position="117"/>
    </location>
</feature>
<feature type="domain" description="OmpR/PhoB-type" evidence="7">
    <location>
        <begin position="127"/>
        <end position="226"/>
    </location>
</feature>
<dbReference type="InterPro" id="IPR016032">
    <property type="entry name" value="Sig_transdc_resp-reg_C-effctor"/>
</dbReference>
<keyword evidence="1 4" id="KW-0597">Phosphoprotein</keyword>
<dbReference type="GO" id="GO:0006355">
    <property type="term" value="P:regulation of DNA-templated transcription"/>
    <property type="evidence" value="ECO:0007669"/>
    <property type="project" value="InterPro"/>
</dbReference>
<dbReference type="SUPFAM" id="SSF46894">
    <property type="entry name" value="C-terminal effector domain of the bipartite response regulators"/>
    <property type="match status" value="1"/>
</dbReference>
<dbReference type="SMART" id="SM00448">
    <property type="entry name" value="REC"/>
    <property type="match status" value="1"/>
</dbReference>
<evidence type="ECO:0000313" key="9">
    <source>
        <dbReference type="Proteomes" id="UP000561181"/>
    </source>
</evidence>
<dbReference type="PANTHER" id="PTHR48111">
    <property type="entry name" value="REGULATOR OF RPOS"/>
    <property type="match status" value="1"/>
</dbReference>
<dbReference type="SUPFAM" id="SSF52172">
    <property type="entry name" value="CheY-like"/>
    <property type="match status" value="1"/>
</dbReference>
<dbReference type="GO" id="GO:0000156">
    <property type="term" value="F:phosphorelay response regulator activity"/>
    <property type="evidence" value="ECO:0007669"/>
    <property type="project" value="TreeGrafter"/>
</dbReference>
<dbReference type="InterPro" id="IPR039420">
    <property type="entry name" value="WalR-like"/>
</dbReference>
<dbReference type="AlphaFoldDB" id="A0A848QFQ5"/>
<dbReference type="Pfam" id="PF00072">
    <property type="entry name" value="Response_reg"/>
    <property type="match status" value="1"/>
</dbReference>
<dbReference type="Pfam" id="PF00486">
    <property type="entry name" value="Trans_reg_C"/>
    <property type="match status" value="1"/>
</dbReference>